<dbReference type="PANTHER" id="PTHR48475">
    <property type="entry name" value="RIBONUCLEASE H"/>
    <property type="match status" value="1"/>
</dbReference>
<reference evidence="1" key="2">
    <citation type="journal article" date="2024" name="Plant">
        <title>Genomic evolution and insights into agronomic trait innovations of Sesamum species.</title>
        <authorList>
            <person name="Miao H."/>
            <person name="Wang L."/>
            <person name="Qu L."/>
            <person name="Liu H."/>
            <person name="Sun Y."/>
            <person name="Le M."/>
            <person name="Wang Q."/>
            <person name="Wei S."/>
            <person name="Zheng Y."/>
            <person name="Lin W."/>
            <person name="Duan Y."/>
            <person name="Cao H."/>
            <person name="Xiong S."/>
            <person name="Wang X."/>
            <person name="Wei L."/>
            <person name="Li C."/>
            <person name="Ma Q."/>
            <person name="Ju M."/>
            <person name="Zhao R."/>
            <person name="Li G."/>
            <person name="Mu C."/>
            <person name="Tian Q."/>
            <person name="Mei H."/>
            <person name="Zhang T."/>
            <person name="Gao T."/>
            <person name="Zhang H."/>
        </authorList>
    </citation>
    <scope>NUCLEOTIDE SEQUENCE</scope>
    <source>
        <strain evidence="1">KEN1</strain>
    </source>
</reference>
<accession>A0AAW2VZ57</accession>
<evidence type="ECO:0000313" key="1">
    <source>
        <dbReference type="EMBL" id="KAL0434348.1"/>
    </source>
</evidence>
<sequence>MTGETLFCLVYGSEAVIPAAMAEETARIAQYDPEENRQARSFDLATIEETRDKAFAKILHYKSSMIKSYNNKVKSRNFQVGDLVLKKVEVSEHVGKLDPSWEGPYKIIEVKKKGTYRLQDMEGKHLPKPWNVHNLRRFYI</sequence>
<comment type="caution">
    <text evidence="1">The sequence shown here is derived from an EMBL/GenBank/DDBJ whole genome shotgun (WGS) entry which is preliminary data.</text>
</comment>
<proteinExistence type="predicted"/>
<gene>
    <name evidence="1" type="ORF">Slati_2769100</name>
</gene>
<dbReference type="EMBL" id="JACGWN010000009">
    <property type="protein sequence ID" value="KAL0434348.1"/>
    <property type="molecule type" value="Genomic_DNA"/>
</dbReference>
<dbReference type="AlphaFoldDB" id="A0AAW2VZ57"/>
<protein>
    <submittedName>
        <fullName evidence="1">Uncharacterized protein</fullName>
    </submittedName>
</protein>
<organism evidence="1">
    <name type="scientific">Sesamum latifolium</name>
    <dbReference type="NCBI Taxonomy" id="2727402"/>
    <lineage>
        <taxon>Eukaryota</taxon>
        <taxon>Viridiplantae</taxon>
        <taxon>Streptophyta</taxon>
        <taxon>Embryophyta</taxon>
        <taxon>Tracheophyta</taxon>
        <taxon>Spermatophyta</taxon>
        <taxon>Magnoliopsida</taxon>
        <taxon>eudicotyledons</taxon>
        <taxon>Gunneridae</taxon>
        <taxon>Pentapetalae</taxon>
        <taxon>asterids</taxon>
        <taxon>lamiids</taxon>
        <taxon>Lamiales</taxon>
        <taxon>Pedaliaceae</taxon>
        <taxon>Sesamum</taxon>
    </lineage>
</organism>
<dbReference type="PANTHER" id="PTHR48475:SF2">
    <property type="entry name" value="RIBONUCLEASE H"/>
    <property type="match status" value="1"/>
</dbReference>
<name>A0AAW2VZ57_9LAMI</name>
<reference evidence="1" key="1">
    <citation type="submission" date="2020-06" db="EMBL/GenBank/DDBJ databases">
        <authorList>
            <person name="Li T."/>
            <person name="Hu X."/>
            <person name="Zhang T."/>
            <person name="Song X."/>
            <person name="Zhang H."/>
            <person name="Dai N."/>
            <person name="Sheng W."/>
            <person name="Hou X."/>
            <person name="Wei L."/>
        </authorList>
    </citation>
    <scope>NUCLEOTIDE SEQUENCE</scope>
    <source>
        <strain evidence="1">KEN1</strain>
        <tissue evidence="1">Leaf</tissue>
    </source>
</reference>